<keyword evidence="8" id="KW-0963">Cytoplasm</keyword>
<feature type="domain" description="Phosphofructokinase" evidence="9">
    <location>
        <begin position="38"/>
        <end position="352"/>
    </location>
</feature>
<feature type="site" description="Important for catalytic activity and substrate specificity; stabilizes the transition state when the phosphoryl donor is PPi; prevents ATP from binding by mimicking the alpha-phosphate group of ATP" evidence="8">
    <location>
        <position position="140"/>
    </location>
</feature>
<dbReference type="AlphaFoldDB" id="A0AA48GZI8"/>
<comment type="activity regulation">
    <text evidence="8">Non-allosteric.</text>
</comment>
<evidence type="ECO:0000256" key="3">
    <source>
        <dbReference type="ARBA" id="ARBA00022679"/>
    </source>
</evidence>
<evidence type="ECO:0000256" key="4">
    <source>
        <dbReference type="ARBA" id="ARBA00022723"/>
    </source>
</evidence>
<keyword evidence="6 8" id="KW-0460">Magnesium</keyword>
<evidence type="ECO:0000256" key="6">
    <source>
        <dbReference type="ARBA" id="ARBA00022842"/>
    </source>
</evidence>
<dbReference type="InterPro" id="IPR000023">
    <property type="entry name" value="Phosphofructokinase_dom"/>
</dbReference>
<dbReference type="PIRSF" id="PIRSF036483">
    <property type="entry name" value="PFK_XF0274"/>
    <property type="match status" value="1"/>
</dbReference>
<feature type="binding site" evidence="8">
    <location>
        <position position="139"/>
    </location>
    <ligand>
        <name>Mg(2+)</name>
        <dbReference type="ChEBI" id="CHEBI:18420"/>
        <note>catalytic</note>
    </ligand>
</feature>
<feature type="binding site" evidence="8">
    <location>
        <position position="268"/>
    </location>
    <ligand>
        <name>substrate</name>
    </ligand>
</feature>
<dbReference type="InterPro" id="IPR011404">
    <property type="entry name" value="PPi-PFK"/>
</dbReference>
<keyword evidence="11" id="KW-1185">Reference proteome</keyword>
<evidence type="ECO:0000256" key="7">
    <source>
        <dbReference type="ARBA" id="ARBA00048072"/>
    </source>
</evidence>
<sequence>MKARGAEAYTAFIPKFAMPRAPGPLWRKAMRQLKGKAVVAQGGGPTAVINQSLVGLVMEARKWRYITNVYGARFGVQGIVNEDFLDLSQTTTHNLEMVASSPSSALGSTRVKPDKAYCARMVEVFKRHGVRYFFYIGGNDSAETCHIVAEYAREVDYELRVIHIPKTIDNDLAVTDHCPGFGSAARFVTSAFACLDMDNFAIPGVFIGVVMGRHAGWLTASSVMARRDPKDGPHLIYVPERVFDTERFLGDVERVFTANGRCVIALSEGIVGADGKPVLTHLQGETEMDPFGNLQLSGRGTLGDALSDAIKQRLGIKRVRCDTFGYLQRSFLGVISDSDSSEARDVGETAVHFAFNRQMDGSVAIRRTGDYSVDYFLTPLSTVAARTKLLPPVYLKGDHDIDESFRDYARPLIGTIPHFDRIIAPRVEPLGPA</sequence>
<accession>A0AA48GZI8</accession>
<comment type="similarity">
    <text evidence="8">Belongs to the phosphofructokinase type A (PFKA) family. PPi-dependent PFK group II subfamily. Clade 'B2' sub-subfamily.</text>
</comment>
<keyword evidence="3 8" id="KW-0808">Transferase</keyword>
<comment type="cofactor">
    <cofactor evidence="1 8">
        <name>Mg(2+)</name>
        <dbReference type="ChEBI" id="CHEBI:18420"/>
    </cofactor>
</comment>
<feature type="binding site" evidence="8">
    <location>
        <position position="44"/>
    </location>
    <ligand>
        <name>diphosphate</name>
        <dbReference type="ChEBI" id="CHEBI:33019"/>
    </ligand>
</feature>
<dbReference type="Pfam" id="PF00365">
    <property type="entry name" value="PFK"/>
    <property type="match status" value="1"/>
</dbReference>
<dbReference type="SUPFAM" id="SSF53784">
    <property type="entry name" value="Phosphofructokinase"/>
    <property type="match status" value="1"/>
</dbReference>
<dbReference type="Gene3D" id="3.40.50.460">
    <property type="entry name" value="Phosphofructokinase domain"/>
    <property type="match status" value="1"/>
</dbReference>
<evidence type="ECO:0000256" key="1">
    <source>
        <dbReference type="ARBA" id="ARBA00001946"/>
    </source>
</evidence>
<dbReference type="GO" id="GO:0047334">
    <property type="term" value="F:diphosphate-fructose-6-phosphate 1-phosphotransferase activity"/>
    <property type="evidence" value="ECO:0007669"/>
    <property type="project" value="UniProtKB-EC"/>
</dbReference>
<dbReference type="PANTHER" id="PTHR45770">
    <property type="entry name" value="ATP-DEPENDENT 6-PHOSPHOFRUCTOKINASE 1"/>
    <property type="match status" value="1"/>
</dbReference>
<dbReference type="EC" id="2.7.1.90" evidence="8"/>
<organism evidence="10 11">
    <name type="scientific">Mesoterricola sediminis</name>
    <dbReference type="NCBI Taxonomy" id="2927980"/>
    <lineage>
        <taxon>Bacteria</taxon>
        <taxon>Pseudomonadati</taxon>
        <taxon>Acidobacteriota</taxon>
        <taxon>Holophagae</taxon>
        <taxon>Holophagales</taxon>
        <taxon>Holophagaceae</taxon>
        <taxon>Mesoterricola</taxon>
    </lineage>
</organism>
<dbReference type="Gene3D" id="3.40.50.450">
    <property type="match status" value="1"/>
</dbReference>
<dbReference type="NCBIfam" id="NF010675">
    <property type="entry name" value="PRK14072.1"/>
    <property type="match status" value="1"/>
</dbReference>
<dbReference type="Proteomes" id="UP001228113">
    <property type="component" value="Chromosome"/>
</dbReference>
<dbReference type="InterPro" id="IPR050929">
    <property type="entry name" value="PFKA"/>
</dbReference>
<dbReference type="PRINTS" id="PR00476">
    <property type="entry name" value="PHFRCTKINASE"/>
</dbReference>
<dbReference type="GO" id="GO:0003872">
    <property type="term" value="F:6-phosphofructokinase activity"/>
    <property type="evidence" value="ECO:0007669"/>
    <property type="project" value="UniProtKB-UniRule"/>
</dbReference>
<reference evidence="10" key="1">
    <citation type="journal article" date="2023" name="Int. J. Syst. Evol. Microbiol.">
        <title>Mesoterricola silvestris gen. nov., sp. nov., Mesoterricola sediminis sp. nov., Geothrix oryzae sp. nov., Geothrix edaphica sp. nov., Geothrix rubra sp. nov., and Geothrix limicola sp. nov., six novel members of Acidobacteriota isolated from soils.</title>
        <authorList>
            <person name="Itoh H."/>
            <person name="Sugisawa Y."/>
            <person name="Mise K."/>
            <person name="Xu Z."/>
            <person name="Kuniyasu M."/>
            <person name="Ushijima N."/>
            <person name="Kawano K."/>
            <person name="Kobayashi E."/>
            <person name="Shiratori Y."/>
            <person name="Masuda Y."/>
            <person name="Senoo K."/>
        </authorList>
    </citation>
    <scope>NUCLEOTIDE SEQUENCE</scope>
    <source>
        <strain evidence="10">W786</strain>
    </source>
</reference>
<evidence type="ECO:0000256" key="2">
    <source>
        <dbReference type="ARBA" id="ARBA00003138"/>
    </source>
</evidence>
<name>A0AA48GZI8_9BACT</name>
<gene>
    <name evidence="8 10" type="primary">pfp</name>
    <name evidence="10" type="ORF">METESE_22380</name>
</gene>
<feature type="binding site" evidence="8">
    <location>
        <begin position="326"/>
        <end position="329"/>
    </location>
    <ligand>
        <name>substrate</name>
    </ligand>
</feature>
<dbReference type="GO" id="GO:0005737">
    <property type="term" value="C:cytoplasm"/>
    <property type="evidence" value="ECO:0007669"/>
    <property type="project" value="UniProtKB-SubCell"/>
</dbReference>
<comment type="subunit">
    <text evidence="8">Homodimer.</text>
</comment>
<comment type="pathway">
    <text evidence="8">Carbohydrate degradation; glycolysis; D-glyceraldehyde 3-phosphate and glycerone phosphate from D-glucose: step 3/4.</text>
</comment>
<keyword evidence="8" id="KW-0324">Glycolysis</keyword>
<dbReference type="GO" id="GO:0006002">
    <property type="term" value="P:fructose 6-phosphate metabolic process"/>
    <property type="evidence" value="ECO:0007669"/>
    <property type="project" value="InterPro"/>
</dbReference>
<comment type="catalytic activity">
    <reaction evidence="7 8">
        <text>beta-D-fructose 6-phosphate + diphosphate = beta-D-fructose 1,6-bisphosphate + phosphate + H(+)</text>
        <dbReference type="Rhea" id="RHEA:13613"/>
        <dbReference type="ChEBI" id="CHEBI:15378"/>
        <dbReference type="ChEBI" id="CHEBI:32966"/>
        <dbReference type="ChEBI" id="CHEBI:33019"/>
        <dbReference type="ChEBI" id="CHEBI:43474"/>
        <dbReference type="ChEBI" id="CHEBI:57634"/>
        <dbReference type="EC" id="2.7.1.90"/>
    </reaction>
</comment>
<dbReference type="GO" id="GO:0046872">
    <property type="term" value="F:metal ion binding"/>
    <property type="evidence" value="ECO:0007669"/>
    <property type="project" value="UniProtKB-KW"/>
</dbReference>
<protein>
    <recommendedName>
        <fullName evidence="8">Pyrophosphate--fructose 6-phosphate 1-phosphotransferase</fullName>
        <ecNumber evidence="8">2.7.1.90</ecNumber>
    </recommendedName>
    <alternativeName>
        <fullName evidence="8">6-phosphofructokinase, pyrophosphate dependent</fullName>
    </alternativeName>
    <alternativeName>
        <fullName evidence="8">PPi-dependent phosphofructokinase</fullName>
        <shortName evidence="8">PPi-PFK</shortName>
    </alternativeName>
    <alternativeName>
        <fullName evidence="8">Pyrophosphate-dependent 6-phosphofructose-1-kinase</fullName>
    </alternativeName>
</protein>
<dbReference type="InterPro" id="IPR022953">
    <property type="entry name" value="ATP_PFK"/>
</dbReference>
<evidence type="ECO:0000313" key="10">
    <source>
        <dbReference type="EMBL" id="BDU77280.1"/>
    </source>
</evidence>
<evidence type="ECO:0000256" key="5">
    <source>
        <dbReference type="ARBA" id="ARBA00022777"/>
    </source>
</evidence>
<dbReference type="InterPro" id="IPR035966">
    <property type="entry name" value="PKF_sf"/>
</dbReference>
<feature type="active site" description="Proton acceptor" evidence="8">
    <location>
        <position position="169"/>
    </location>
</feature>
<dbReference type="HAMAP" id="MF_01978">
    <property type="entry name" value="Phosphofructokinase_II_B2"/>
    <property type="match status" value="1"/>
</dbReference>
<feature type="site" description="Important for catalytic activity; stabilizes the transition state when the phosphoryl donor is PPi" evidence="8">
    <location>
        <position position="166"/>
    </location>
</feature>
<keyword evidence="4 8" id="KW-0479">Metal-binding</keyword>
<evidence type="ECO:0000259" key="9">
    <source>
        <dbReference type="Pfam" id="PF00365"/>
    </source>
</evidence>
<evidence type="ECO:0000256" key="8">
    <source>
        <dbReference type="HAMAP-Rule" id="MF_01978"/>
    </source>
</evidence>
<feature type="binding site" evidence="8">
    <location>
        <begin position="211"/>
        <end position="213"/>
    </location>
    <ligand>
        <name>substrate</name>
    </ligand>
</feature>
<comment type="subcellular location">
    <subcellularLocation>
        <location evidence="8">Cytoplasm</location>
    </subcellularLocation>
</comment>
<feature type="binding site" evidence="8">
    <location>
        <begin position="167"/>
        <end position="169"/>
    </location>
    <ligand>
        <name>substrate</name>
    </ligand>
</feature>
<dbReference type="EMBL" id="AP027081">
    <property type="protein sequence ID" value="BDU77280.1"/>
    <property type="molecule type" value="Genomic_DNA"/>
</dbReference>
<keyword evidence="5 8" id="KW-0418">Kinase</keyword>
<dbReference type="KEGG" id="msea:METESE_22380"/>
<comment type="function">
    <text evidence="2 8">Catalyzes the phosphorylation of D-fructose 6-phosphate, the first committing step of glycolysis. Uses inorganic phosphate (PPi) as phosphoryl donor instead of ATP like common ATP-dependent phosphofructokinases (ATP-PFKs), which renders the reaction reversible, and can thus function both in glycolysis and gluconeogenesis. Consistently, PPi-PFK can replace the enzymes of both the forward (ATP-PFK) and reverse (fructose-bisphosphatase (FBPase)) reactions.</text>
</comment>
<evidence type="ECO:0000313" key="11">
    <source>
        <dbReference type="Proteomes" id="UP001228113"/>
    </source>
</evidence>
<proteinExistence type="inferred from homology"/>